<dbReference type="RefSeq" id="WP_209656731.1">
    <property type="nucleotide sequence ID" value="NZ_JAGJCB010000026.1"/>
</dbReference>
<organism evidence="1 2">
    <name type="scientific">Mariniflexile gromovii</name>
    <dbReference type="NCBI Taxonomy" id="362523"/>
    <lineage>
        <taxon>Bacteria</taxon>
        <taxon>Pseudomonadati</taxon>
        <taxon>Bacteroidota</taxon>
        <taxon>Flavobacteriia</taxon>
        <taxon>Flavobacteriales</taxon>
        <taxon>Flavobacteriaceae</taxon>
        <taxon>Mariniflexile</taxon>
    </lineage>
</organism>
<reference evidence="1 2" key="1">
    <citation type="submission" date="2021-04" db="EMBL/GenBank/DDBJ databases">
        <title>Mariniflexile gromovii gen. nov., sp. nov., a gliding bacterium isolated from the sea urchin Strongylocentrotus intermedius.</title>
        <authorList>
            <person name="Ko S."/>
            <person name="Le V."/>
            <person name="Ahn C.-Y."/>
            <person name="Oh H.-M."/>
        </authorList>
    </citation>
    <scope>NUCLEOTIDE SEQUENCE [LARGE SCALE GENOMIC DNA]</scope>
    <source>
        <strain evidence="1 2">KCTC 12570</strain>
    </source>
</reference>
<proteinExistence type="predicted"/>
<comment type="caution">
    <text evidence="1">The sequence shown here is derived from an EMBL/GenBank/DDBJ whole genome shotgun (WGS) entry which is preliminary data.</text>
</comment>
<evidence type="ECO:0000313" key="2">
    <source>
        <dbReference type="Proteomes" id="UP000670776"/>
    </source>
</evidence>
<dbReference type="EMBL" id="JAGJCB010000026">
    <property type="protein sequence ID" value="MBP0905595.1"/>
    <property type="molecule type" value="Genomic_DNA"/>
</dbReference>
<sequence>MVTIVDYRAYQTEDGKEFYALQVQGGLEAVKSKETGRTYLTARKATVSCTFDKETCEMLKGTQLPGSIKRVETEPYEYAIPENGEIITLTHRFEYVGEDETIVKQNVVEKEMVA</sequence>
<dbReference type="Proteomes" id="UP000670776">
    <property type="component" value="Unassembled WGS sequence"/>
</dbReference>
<protein>
    <submittedName>
        <fullName evidence="1">Uncharacterized protein</fullName>
    </submittedName>
</protein>
<evidence type="ECO:0000313" key="1">
    <source>
        <dbReference type="EMBL" id="MBP0905595.1"/>
    </source>
</evidence>
<accession>A0ABS4BYD3</accession>
<gene>
    <name evidence="1" type="ORF">J8H85_17335</name>
</gene>
<keyword evidence="2" id="KW-1185">Reference proteome</keyword>
<name>A0ABS4BYD3_9FLAO</name>